<feature type="coiled-coil region" evidence="1">
    <location>
        <begin position="43"/>
        <end position="77"/>
    </location>
</feature>
<reference evidence="2 3" key="1">
    <citation type="submission" date="2020-08" db="EMBL/GenBank/DDBJ databases">
        <title>Genomic Encyclopedia of Type Strains, Phase IV (KMG-IV): sequencing the most valuable type-strain genomes for metagenomic binning, comparative biology and taxonomic classification.</title>
        <authorList>
            <person name="Goeker M."/>
        </authorList>
    </citation>
    <scope>NUCLEOTIDE SEQUENCE [LARGE SCALE GENOMIC DNA]</scope>
    <source>
        <strain evidence="2 3">YIM 65646</strain>
    </source>
</reference>
<accession>A0A841G2X7</accession>
<name>A0A841G2X7_9ACTN</name>
<dbReference type="EMBL" id="JACHGT010000016">
    <property type="protein sequence ID" value="MBB6038480.1"/>
    <property type="molecule type" value="Genomic_DNA"/>
</dbReference>
<keyword evidence="3" id="KW-1185">Reference proteome</keyword>
<dbReference type="AlphaFoldDB" id="A0A841G2X7"/>
<gene>
    <name evidence="2" type="ORF">HNR73_006363</name>
</gene>
<evidence type="ECO:0000313" key="3">
    <source>
        <dbReference type="Proteomes" id="UP000548476"/>
    </source>
</evidence>
<dbReference type="Proteomes" id="UP000548476">
    <property type="component" value="Unassembled WGS sequence"/>
</dbReference>
<comment type="caution">
    <text evidence="2">The sequence shown here is derived from an EMBL/GenBank/DDBJ whole genome shotgun (WGS) entry which is preliminary data.</text>
</comment>
<proteinExistence type="predicted"/>
<dbReference type="Pfam" id="PF13578">
    <property type="entry name" value="Methyltransf_24"/>
    <property type="match status" value="1"/>
</dbReference>
<dbReference type="Gene3D" id="3.40.50.150">
    <property type="entry name" value="Vaccinia Virus protein VP39"/>
    <property type="match status" value="1"/>
</dbReference>
<evidence type="ECO:0000313" key="2">
    <source>
        <dbReference type="EMBL" id="MBB6038480.1"/>
    </source>
</evidence>
<evidence type="ECO:0008006" key="4">
    <source>
        <dbReference type="Google" id="ProtNLM"/>
    </source>
</evidence>
<keyword evidence="1" id="KW-0175">Coiled coil</keyword>
<dbReference type="RefSeq" id="WP_203685775.1">
    <property type="nucleotide sequence ID" value="NZ_BONT01000012.1"/>
</dbReference>
<dbReference type="InterPro" id="IPR029063">
    <property type="entry name" value="SAM-dependent_MTases_sf"/>
</dbReference>
<protein>
    <recommendedName>
        <fullName evidence="4">Class I SAM-dependent methyltransferase</fullName>
    </recommendedName>
</protein>
<evidence type="ECO:0000256" key="1">
    <source>
        <dbReference type="SAM" id="Coils"/>
    </source>
</evidence>
<sequence length="323" mass="34468">MKAFGKRVLRPVTSVLDARIRGVARKALAPAAAKAEEETRAAVGALSGEVAKLRADLDRVQRELAEVRGENLGLELLLDPAGRGKARRPSRSEWAKLVTEIQVVTGDEFARRSATTAYRTLVALEAIGVGRMAGGTANVVGKLATAPLLAPPRNNDVLEIGTLHGLFAAGLLRQLHRRGLEPNLTIVDPLAGDQLQPGRMTTRDVSGVPIRPDVVRANLALAGPAGERTRLRQGFSGDAVVRAEVGDRAYGVLIIDGDHSFEGVLADLEWAEQIAADGALVVMDDYGDRYWPGVTEALDKHLGGTTRMRLLGKVSTSAYLRVG</sequence>
<dbReference type="SUPFAM" id="SSF53335">
    <property type="entry name" value="S-adenosyl-L-methionine-dependent methyltransferases"/>
    <property type="match status" value="1"/>
</dbReference>
<organism evidence="2 3">
    <name type="scientific">Phytomonospora endophytica</name>
    <dbReference type="NCBI Taxonomy" id="714109"/>
    <lineage>
        <taxon>Bacteria</taxon>
        <taxon>Bacillati</taxon>
        <taxon>Actinomycetota</taxon>
        <taxon>Actinomycetes</taxon>
        <taxon>Micromonosporales</taxon>
        <taxon>Micromonosporaceae</taxon>
        <taxon>Phytomonospora</taxon>
    </lineage>
</organism>